<proteinExistence type="predicted"/>
<gene>
    <name evidence="1" type="ORF">G4L24_000054</name>
</gene>
<organism evidence="1">
    <name type="scientific">Salmonella muenchen</name>
    <dbReference type="NCBI Taxonomy" id="596"/>
    <lineage>
        <taxon>Bacteria</taxon>
        <taxon>Pseudomonadati</taxon>
        <taxon>Pseudomonadota</taxon>
        <taxon>Gammaproteobacteria</taxon>
        <taxon>Enterobacterales</taxon>
        <taxon>Enterobacteriaceae</taxon>
        <taxon>Salmonella</taxon>
    </lineage>
</organism>
<reference evidence="1" key="1">
    <citation type="journal article" date="2018" name="Genome Biol.">
        <title>SKESA: strategic k-mer extension for scrupulous assemblies.</title>
        <authorList>
            <person name="Souvorov A."/>
            <person name="Agarwala R."/>
            <person name="Lipman D.J."/>
        </authorList>
    </citation>
    <scope>NUCLEOTIDE SEQUENCE</scope>
    <source>
        <strain evidence="1">12-0651</strain>
    </source>
</reference>
<sequence length="197" mass="22090">MNKFLINHNTFASSKIYFSPMKEREAIIRRIRKVGISITAGDMKHIRRLFHMENFDVELVIVHDGFVSGRVKSNYGGGVVILVKCLLDDSLHVVTYGDYLDGETIVAPSGECVFGEMNGRYFGYVERVSDSDNRYTFSFDSIVLSNERMKAHTMAGVVGNVSFAASAALMREATKRAREEGKINTVKKEKPVLRLVA</sequence>
<protein>
    <submittedName>
        <fullName evidence="1">Uncharacterized protein</fullName>
    </submittedName>
</protein>
<comment type="caution">
    <text evidence="1">The sequence shown here is derived from an EMBL/GenBank/DDBJ whole genome shotgun (WGS) entry which is preliminary data.</text>
</comment>
<reference evidence="1" key="2">
    <citation type="submission" date="2018-07" db="EMBL/GenBank/DDBJ databases">
        <authorList>
            <consortium name="NCBI Pathogen Detection Project"/>
        </authorList>
    </citation>
    <scope>NUCLEOTIDE SEQUENCE</scope>
    <source>
        <strain evidence="1">12-0651</strain>
    </source>
</reference>
<name>A0A735FUG8_SALMU</name>
<dbReference type="EMBL" id="DAASSO010000001">
    <property type="protein sequence ID" value="HAE6846702.1"/>
    <property type="molecule type" value="Genomic_DNA"/>
</dbReference>
<dbReference type="AlphaFoldDB" id="A0A735FUG8"/>
<evidence type="ECO:0000313" key="1">
    <source>
        <dbReference type="EMBL" id="HAE6846702.1"/>
    </source>
</evidence>
<accession>A0A735FUG8</accession>